<reference evidence="1 2" key="1">
    <citation type="submission" date="2014-10" db="EMBL/GenBank/DDBJ databases">
        <title>Pedobacter Kyungheensis.</title>
        <authorList>
            <person name="Anderson B.M."/>
            <person name="Newman J.D."/>
        </authorList>
    </citation>
    <scope>NUCLEOTIDE SEQUENCE [LARGE SCALE GENOMIC DNA]</scope>
    <source>
        <strain evidence="1 2">KACC 16221</strain>
    </source>
</reference>
<gene>
    <name evidence="1" type="ORF">OC25_04465</name>
</gene>
<accession>A0A0C1DDT6</accession>
<organism evidence="1 2">
    <name type="scientific">Pedobacter kyungheensis</name>
    <dbReference type="NCBI Taxonomy" id="1069985"/>
    <lineage>
        <taxon>Bacteria</taxon>
        <taxon>Pseudomonadati</taxon>
        <taxon>Bacteroidota</taxon>
        <taxon>Sphingobacteriia</taxon>
        <taxon>Sphingobacteriales</taxon>
        <taxon>Sphingobacteriaceae</taxon>
        <taxon>Pedobacter</taxon>
    </lineage>
</organism>
<dbReference type="EMBL" id="JSYN01000004">
    <property type="protein sequence ID" value="KIA95811.1"/>
    <property type="molecule type" value="Genomic_DNA"/>
</dbReference>
<dbReference type="OrthoDB" id="961302at2"/>
<name>A0A0C1DDT6_9SPHI</name>
<comment type="caution">
    <text evidence="1">The sequence shown here is derived from an EMBL/GenBank/DDBJ whole genome shotgun (WGS) entry which is preliminary data.</text>
</comment>
<sequence>MDAITTVEQYRKVLLRINMLMNKGSQRISCEEMSEIRILRAQASEYERVRYDFSLVAATDEN</sequence>
<evidence type="ECO:0000313" key="2">
    <source>
        <dbReference type="Proteomes" id="UP000031246"/>
    </source>
</evidence>
<dbReference type="AlphaFoldDB" id="A0A0C1DDT6"/>
<proteinExistence type="predicted"/>
<protein>
    <submittedName>
        <fullName evidence="1">Uncharacterized protein</fullName>
    </submittedName>
</protein>
<dbReference type="Proteomes" id="UP000031246">
    <property type="component" value="Unassembled WGS sequence"/>
</dbReference>
<dbReference type="RefSeq" id="WP_039472218.1">
    <property type="nucleotide sequence ID" value="NZ_JSYN01000004.1"/>
</dbReference>
<keyword evidence="2" id="KW-1185">Reference proteome</keyword>
<evidence type="ECO:0000313" key="1">
    <source>
        <dbReference type="EMBL" id="KIA95811.1"/>
    </source>
</evidence>